<name>A0A7X1B2L4_9BACT</name>
<accession>A0A7X1B2L4</accession>
<evidence type="ECO:0000313" key="3">
    <source>
        <dbReference type="Proteomes" id="UP000526501"/>
    </source>
</evidence>
<dbReference type="Proteomes" id="UP000526501">
    <property type="component" value="Unassembled WGS sequence"/>
</dbReference>
<reference evidence="2 3" key="1">
    <citation type="submission" date="2020-07" db="EMBL/GenBank/DDBJ databases">
        <authorList>
            <person name="Feng X."/>
        </authorList>
    </citation>
    <scope>NUCLEOTIDE SEQUENCE [LARGE SCALE GENOMIC DNA]</scope>
    <source>
        <strain evidence="2 3">JCM23202</strain>
    </source>
</reference>
<comment type="caution">
    <text evidence="2">The sequence shown here is derived from an EMBL/GenBank/DDBJ whole genome shotgun (WGS) entry which is preliminary data.</text>
</comment>
<organism evidence="2 3">
    <name type="scientific">Pelagicoccus albus</name>
    <dbReference type="NCBI Taxonomy" id="415222"/>
    <lineage>
        <taxon>Bacteria</taxon>
        <taxon>Pseudomonadati</taxon>
        <taxon>Verrucomicrobiota</taxon>
        <taxon>Opitutia</taxon>
        <taxon>Puniceicoccales</taxon>
        <taxon>Pelagicoccaceae</taxon>
        <taxon>Pelagicoccus</taxon>
    </lineage>
</organism>
<keyword evidence="3" id="KW-1185">Reference proteome</keyword>
<sequence>MKRLIALLFAVSATLAATAKPIAIHLDPDAETPQIGSLEAISLAVPAEWPQGVEPVSGWQPIYYRGVFQVYLDNNDISKDLSPKPGSLYYLSPDKNSPSLAIATEKDKADILSVNTWFCKLQLETIVLGYIQNTSIDAGSIVTSLPDSSQSTGDATEAAVQQTPTEMAGRLVKTGLIGKKRTGASYKLTTDNGKTLAFIDATKVPDRVRIDELLSQPVRVSGFLGQVEDGSDVIILANSIKRSN</sequence>
<dbReference type="AlphaFoldDB" id="A0A7X1B2L4"/>
<evidence type="ECO:0000313" key="2">
    <source>
        <dbReference type="EMBL" id="MBC2604495.1"/>
    </source>
</evidence>
<proteinExistence type="predicted"/>
<gene>
    <name evidence="2" type="ORF">H5P27_00325</name>
</gene>
<feature type="chain" id="PRO_5030574749" evidence="1">
    <location>
        <begin position="20"/>
        <end position="244"/>
    </location>
</feature>
<evidence type="ECO:0000256" key="1">
    <source>
        <dbReference type="SAM" id="SignalP"/>
    </source>
</evidence>
<protein>
    <submittedName>
        <fullName evidence="2">Uncharacterized protein</fullName>
    </submittedName>
</protein>
<keyword evidence="1" id="KW-0732">Signal</keyword>
<dbReference type="RefSeq" id="WP_185658390.1">
    <property type="nucleotide sequence ID" value="NZ_CAWPOO010000001.1"/>
</dbReference>
<feature type="signal peptide" evidence="1">
    <location>
        <begin position="1"/>
        <end position="19"/>
    </location>
</feature>
<dbReference type="EMBL" id="JACHVC010000001">
    <property type="protein sequence ID" value="MBC2604495.1"/>
    <property type="molecule type" value="Genomic_DNA"/>
</dbReference>